<comment type="similarity">
    <text evidence="2">Belongs to the Nudix hydrolase family.</text>
</comment>
<dbReference type="Pfam" id="PF00293">
    <property type="entry name" value="NUDIX"/>
    <property type="match status" value="1"/>
</dbReference>
<evidence type="ECO:0000313" key="4">
    <source>
        <dbReference type="EMBL" id="TYT76190.1"/>
    </source>
</evidence>
<reference evidence="4 5" key="1">
    <citation type="submission" date="2019-06" db="EMBL/GenBank/DDBJ databases">
        <title>Desulfobotulus mexicanus sp. nov., a novel sulfate-reducing bacterium isolated from the sediment of an alkaline crater lake in Mexico.</title>
        <authorList>
            <person name="Hirschler-Rea A."/>
        </authorList>
    </citation>
    <scope>NUCLEOTIDE SEQUENCE [LARGE SCALE GENOMIC DNA]</scope>
    <source>
        <strain evidence="4 5">PAR22N</strain>
    </source>
</reference>
<dbReference type="InterPro" id="IPR020084">
    <property type="entry name" value="NUDIX_hydrolase_CS"/>
</dbReference>
<protein>
    <submittedName>
        <fullName evidence="4">NUDIX hydrolase</fullName>
    </submittedName>
</protein>
<dbReference type="EMBL" id="VDMB01000001">
    <property type="protein sequence ID" value="TYT76190.1"/>
    <property type="molecule type" value="Genomic_DNA"/>
</dbReference>
<evidence type="ECO:0000256" key="2">
    <source>
        <dbReference type="RuleBase" id="RU003476"/>
    </source>
</evidence>
<dbReference type="GO" id="GO:0016787">
    <property type="term" value="F:hydrolase activity"/>
    <property type="evidence" value="ECO:0007669"/>
    <property type="project" value="UniProtKB-KW"/>
</dbReference>
<dbReference type="InterPro" id="IPR000086">
    <property type="entry name" value="NUDIX_hydrolase_dom"/>
</dbReference>
<feature type="domain" description="Nudix hydrolase" evidence="3">
    <location>
        <begin position="37"/>
        <end position="166"/>
    </location>
</feature>
<dbReference type="AlphaFoldDB" id="A0A5Q4VJ80"/>
<accession>A0A5Q4VJ80</accession>
<name>A0A5Q4VJ80_9BACT</name>
<dbReference type="CDD" id="cd04673">
    <property type="entry name" value="NUDIX_ADPRase"/>
    <property type="match status" value="1"/>
</dbReference>
<evidence type="ECO:0000256" key="1">
    <source>
        <dbReference type="ARBA" id="ARBA00022801"/>
    </source>
</evidence>
<comment type="caution">
    <text evidence="4">The sequence shown here is derived from an EMBL/GenBank/DDBJ whole genome shotgun (WGS) entry which is preliminary data.</text>
</comment>
<dbReference type="Gene3D" id="3.90.79.10">
    <property type="entry name" value="Nucleoside Triphosphate Pyrophosphohydrolase"/>
    <property type="match status" value="1"/>
</dbReference>
<dbReference type="PRINTS" id="PR00502">
    <property type="entry name" value="NUDIXFAMILY"/>
</dbReference>
<organism evidence="4 5">
    <name type="scientific">Desulfobotulus mexicanus</name>
    <dbReference type="NCBI Taxonomy" id="2586642"/>
    <lineage>
        <taxon>Bacteria</taxon>
        <taxon>Pseudomonadati</taxon>
        <taxon>Thermodesulfobacteriota</taxon>
        <taxon>Desulfobacteria</taxon>
        <taxon>Desulfobacterales</taxon>
        <taxon>Desulfobacteraceae</taxon>
        <taxon>Desulfobotulus</taxon>
    </lineage>
</organism>
<dbReference type="InterPro" id="IPR020476">
    <property type="entry name" value="Nudix_hydrolase"/>
</dbReference>
<dbReference type="OrthoDB" id="5417595at2"/>
<dbReference type="SUPFAM" id="SSF55811">
    <property type="entry name" value="Nudix"/>
    <property type="match status" value="1"/>
</dbReference>
<keyword evidence="5" id="KW-1185">Reference proteome</keyword>
<dbReference type="RefSeq" id="WP_139445310.1">
    <property type="nucleotide sequence ID" value="NZ_VDMB01000001.1"/>
</dbReference>
<dbReference type="InterPro" id="IPR015797">
    <property type="entry name" value="NUDIX_hydrolase-like_dom_sf"/>
</dbReference>
<dbReference type="Proteomes" id="UP000321899">
    <property type="component" value="Unassembled WGS sequence"/>
</dbReference>
<gene>
    <name evidence="4" type="ORF">FIM25_01155</name>
</gene>
<evidence type="ECO:0000313" key="5">
    <source>
        <dbReference type="Proteomes" id="UP000321899"/>
    </source>
</evidence>
<dbReference type="PANTHER" id="PTHR43736:SF1">
    <property type="entry name" value="DIHYDRONEOPTERIN TRIPHOSPHATE DIPHOSPHATASE"/>
    <property type="match status" value="1"/>
</dbReference>
<dbReference type="PANTHER" id="PTHR43736">
    <property type="entry name" value="ADP-RIBOSE PYROPHOSPHATASE"/>
    <property type="match status" value="1"/>
</dbReference>
<sequence length="167" mass="18623">MQKKIFCPFCAGSLKEHFTEGRMRSCCGSCGKIMYENPIPAACTLVLNKENHLLLVKRGVPPKEGEWCLPGGFMELEEGPEETALRELREETGLQGKIDKLIGVTAHPSAMYGAVLITGFLVRSFSGNPESGDDAEDIAFFPMDQLPPLAFDSHMRFVRIYRDLYMS</sequence>
<evidence type="ECO:0000259" key="3">
    <source>
        <dbReference type="PROSITE" id="PS51462"/>
    </source>
</evidence>
<dbReference type="PROSITE" id="PS51462">
    <property type="entry name" value="NUDIX"/>
    <property type="match status" value="1"/>
</dbReference>
<dbReference type="PROSITE" id="PS00893">
    <property type="entry name" value="NUDIX_BOX"/>
    <property type="match status" value="1"/>
</dbReference>
<proteinExistence type="inferred from homology"/>
<keyword evidence="1 2" id="KW-0378">Hydrolase</keyword>